<evidence type="ECO:0000313" key="2">
    <source>
        <dbReference type="Proteomes" id="UP000294692"/>
    </source>
</evidence>
<reference evidence="1 2" key="1">
    <citation type="submission" date="2019-03" db="EMBL/GenBank/DDBJ databases">
        <title>Genomic Encyclopedia of Type Strains, Phase IV (KMG-IV): sequencing the most valuable type-strain genomes for metagenomic binning, comparative biology and taxonomic classification.</title>
        <authorList>
            <person name="Goeker M."/>
        </authorList>
    </citation>
    <scope>NUCLEOTIDE SEQUENCE [LARGE SCALE GENOMIC DNA]</scope>
    <source>
        <strain evidence="1 2">DSM 100048</strain>
    </source>
</reference>
<accession>A0A4R3V2B2</accession>
<sequence length="208" mass="23528">MVLGLCGRAGAGKDTCADILCEAFSFYRLAFADAVRAEIVHSFGVDPAIFSREDKEQKTIGLAIGRCADADFIRLMSSRGENISAARTPREIMRWWGTEYRRAQNPAYWLDRAAEKINDAMRRGFRRIIVTDVRFTNEADLIRHYDGDVWMIQRNSADAARADHQSETEVGLIHTDATIENNDSIVRLASLSVRTLIDRTDERSRQGE</sequence>
<dbReference type="Proteomes" id="UP000294692">
    <property type="component" value="Unassembled WGS sequence"/>
</dbReference>
<dbReference type="Gene3D" id="3.40.50.300">
    <property type="entry name" value="P-loop containing nucleotide triphosphate hydrolases"/>
    <property type="match status" value="1"/>
</dbReference>
<keyword evidence="2" id="KW-1185">Reference proteome</keyword>
<dbReference type="AlphaFoldDB" id="A0A4R3V2B2"/>
<dbReference type="InterPro" id="IPR048444">
    <property type="entry name" value="DNMK"/>
</dbReference>
<dbReference type="EMBL" id="SMBX01000006">
    <property type="protein sequence ID" value="TCU97297.1"/>
    <property type="molecule type" value="Genomic_DNA"/>
</dbReference>
<evidence type="ECO:0008006" key="3">
    <source>
        <dbReference type="Google" id="ProtNLM"/>
    </source>
</evidence>
<comment type="caution">
    <text evidence="1">The sequence shown here is derived from an EMBL/GenBank/DDBJ whole genome shotgun (WGS) entry which is preliminary data.</text>
</comment>
<dbReference type="SUPFAM" id="SSF52540">
    <property type="entry name" value="P-loop containing nucleoside triphosphate hydrolases"/>
    <property type="match status" value="1"/>
</dbReference>
<evidence type="ECO:0000313" key="1">
    <source>
        <dbReference type="EMBL" id="TCU97297.1"/>
    </source>
</evidence>
<organism evidence="1 2">
    <name type="scientific">Paracandidimonas soli</name>
    <dbReference type="NCBI Taxonomy" id="1917182"/>
    <lineage>
        <taxon>Bacteria</taxon>
        <taxon>Pseudomonadati</taxon>
        <taxon>Pseudomonadota</taxon>
        <taxon>Betaproteobacteria</taxon>
        <taxon>Burkholderiales</taxon>
        <taxon>Alcaligenaceae</taxon>
        <taxon>Paracandidimonas</taxon>
    </lineage>
</organism>
<dbReference type="Pfam" id="PF21448">
    <property type="entry name" value="DNMK"/>
    <property type="match status" value="1"/>
</dbReference>
<gene>
    <name evidence="1" type="ORF">EV686_106180</name>
</gene>
<proteinExistence type="predicted"/>
<name>A0A4R3V2B2_9BURK</name>
<dbReference type="InterPro" id="IPR027417">
    <property type="entry name" value="P-loop_NTPase"/>
</dbReference>
<protein>
    <recommendedName>
        <fullName evidence="3">Dephospho-CoA kinase</fullName>
    </recommendedName>
</protein>